<keyword evidence="3" id="KW-0238">DNA-binding</keyword>
<organism evidence="7 8">
    <name type="scientific">Oldenlandia corymbosa var. corymbosa</name>
    <dbReference type="NCBI Taxonomy" id="529605"/>
    <lineage>
        <taxon>Eukaryota</taxon>
        <taxon>Viridiplantae</taxon>
        <taxon>Streptophyta</taxon>
        <taxon>Embryophyta</taxon>
        <taxon>Tracheophyta</taxon>
        <taxon>Spermatophyta</taxon>
        <taxon>Magnoliopsida</taxon>
        <taxon>eudicotyledons</taxon>
        <taxon>Gunneridae</taxon>
        <taxon>Pentapetalae</taxon>
        <taxon>asterids</taxon>
        <taxon>lamiids</taxon>
        <taxon>Gentianales</taxon>
        <taxon>Rubiaceae</taxon>
        <taxon>Rubioideae</taxon>
        <taxon>Spermacoceae</taxon>
        <taxon>Hedyotis-Oldenlandia complex</taxon>
        <taxon>Oldenlandia</taxon>
    </lineage>
</organism>
<dbReference type="Proteomes" id="UP001161247">
    <property type="component" value="Chromosome 5"/>
</dbReference>
<reference evidence="7" key="1">
    <citation type="submission" date="2023-03" db="EMBL/GenBank/DDBJ databases">
        <authorList>
            <person name="Julca I."/>
        </authorList>
    </citation>
    <scope>NUCLEOTIDE SEQUENCE</scope>
</reference>
<keyword evidence="2" id="KW-0805">Transcription regulation</keyword>
<protein>
    <submittedName>
        <fullName evidence="7">OLC1v1005792C1</fullName>
    </submittedName>
</protein>
<evidence type="ECO:0000256" key="5">
    <source>
        <dbReference type="ARBA" id="ARBA00023242"/>
    </source>
</evidence>
<dbReference type="PANTHER" id="PTHR11945">
    <property type="entry name" value="MADS BOX PROTEIN"/>
    <property type="match status" value="1"/>
</dbReference>
<evidence type="ECO:0000313" key="8">
    <source>
        <dbReference type="Proteomes" id="UP001161247"/>
    </source>
</evidence>
<dbReference type="InterPro" id="IPR036879">
    <property type="entry name" value="TF_MADSbox_sf"/>
</dbReference>
<evidence type="ECO:0000259" key="6">
    <source>
        <dbReference type="PROSITE" id="PS50066"/>
    </source>
</evidence>
<dbReference type="Gene3D" id="3.40.1810.10">
    <property type="entry name" value="Transcription factor, MADS-box"/>
    <property type="match status" value="1"/>
</dbReference>
<dbReference type="Pfam" id="PF00319">
    <property type="entry name" value="SRF-TF"/>
    <property type="match status" value="1"/>
</dbReference>
<dbReference type="CDD" id="cd00266">
    <property type="entry name" value="MADS_SRF_like"/>
    <property type="match status" value="1"/>
</dbReference>
<dbReference type="EMBL" id="OX459122">
    <property type="protein sequence ID" value="CAI9106600.1"/>
    <property type="molecule type" value="Genomic_DNA"/>
</dbReference>
<feature type="domain" description="MADS-box" evidence="6">
    <location>
        <begin position="3"/>
        <end position="63"/>
    </location>
</feature>
<evidence type="ECO:0000313" key="7">
    <source>
        <dbReference type="EMBL" id="CAI9106600.1"/>
    </source>
</evidence>
<dbReference type="PANTHER" id="PTHR11945:SF827">
    <property type="entry name" value="AGAMOUS-LIKE MADS-BOX PROTEIN AGL28"/>
    <property type="match status" value="1"/>
</dbReference>
<evidence type="ECO:0000256" key="2">
    <source>
        <dbReference type="ARBA" id="ARBA00023015"/>
    </source>
</evidence>
<keyword evidence="5" id="KW-0539">Nucleus</keyword>
<evidence type="ECO:0000256" key="4">
    <source>
        <dbReference type="ARBA" id="ARBA00023163"/>
    </source>
</evidence>
<sequence length="290" mass="31631">MGYGKKKIEIKKIEKTSSRNVTFTKRRQGLFKKAHKLESMSRFKIAILVFSPAGKPFTYGDTESAMETLLNFYSHNDSNESISGCQTEIFFNDKTTLLETECCSRSDEINLPQLTLTGDSSEIRIGIGGDDDVCGGFQSASYFTKPFTANSEANTSGKNEGPEPLSVDDYELNCSVPFMSYLINEETNQEFGFMPAKSSNQTEHEQGNVNCSKFAASTTDVASTSAENEEFGALSTCCSGIVVDPSYYELNYGDPLMGNSFSGERSQAFGCMTNNFVGDSFGFSGAIAAI</sequence>
<dbReference type="GO" id="GO:0046983">
    <property type="term" value="F:protein dimerization activity"/>
    <property type="evidence" value="ECO:0007669"/>
    <property type="project" value="InterPro"/>
</dbReference>
<comment type="subcellular location">
    <subcellularLocation>
        <location evidence="1">Nucleus</location>
    </subcellularLocation>
</comment>
<accession>A0AAV1DFJ6</accession>
<evidence type="ECO:0000256" key="3">
    <source>
        <dbReference type="ARBA" id="ARBA00023125"/>
    </source>
</evidence>
<dbReference type="SUPFAM" id="SSF55455">
    <property type="entry name" value="SRF-like"/>
    <property type="match status" value="1"/>
</dbReference>
<keyword evidence="4" id="KW-0804">Transcription</keyword>
<dbReference type="GO" id="GO:0000981">
    <property type="term" value="F:DNA-binding transcription factor activity, RNA polymerase II-specific"/>
    <property type="evidence" value="ECO:0007669"/>
    <property type="project" value="InterPro"/>
</dbReference>
<dbReference type="GO" id="GO:0000978">
    <property type="term" value="F:RNA polymerase II cis-regulatory region sequence-specific DNA binding"/>
    <property type="evidence" value="ECO:0007669"/>
    <property type="project" value="TreeGrafter"/>
</dbReference>
<evidence type="ECO:0000256" key="1">
    <source>
        <dbReference type="ARBA" id="ARBA00004123"/>
    </source>
</evidence>
<dbReference type="SMART" id="SM00432">
    <property type="entry name" value="MADS"/>
    <property type="match status" value="1"/>
</dbReference>
<dbReference type="GO" id="GO:0045944">
    <property type="term" value="P:positive regulation of transcription by RNA polymerase II"/>
    <property type="evidence" value="ECO:0007669"/>
    <property type="project" value="InterPro"/>
</dbReference>
<dbReference type="InterPro" id="IPR033897">
    <property type="entry name" value="SRF-like_MADS-box"/>
</dbReference>
<keyword evidence="8" id="KW-1185">Reference proteome</keyword>
<gene>
    <name evidence="7" type="ORF">OLC1_LOCUS15074</name>
</gene>
<proteinExistence type="predicted"/>
<dbReference type="PROSITE" id="PS50066">
    <property type="entry name" value="MADS_BOX_2"/>
    <property type="match status" value="1"/>
</dbReference>
<dbReference type="InterPro" id="IPR002100">
    <property type="entry name" value="TF_MADSbox"/>
</dbReference>
<dbReference type="GO" id="GO:0005634">
    <property type="term" value="C:nucleus"/>
    <property type="evidence" value="ECO:0007669"/>
    <property type="project" value="UniProtKB-SubCell"/>
</dbReference>
<dbReference type="AlphaFoldDB" id="A0AAV1DFJ6"/>
<dbReference type="PRINTS" id="PR00404">
    <property type="entry name" value="MADSDOMAIN"/>
</dbReference>
<name>A0AAV1DFJ6_OLDCO</name>